<dbReference type="Pfam" id="PF26622">
    <property type="entry name" value="DUF8199"/>
    <property type="match status" value="1"/>
</dbReference>
<dbReference type="NCBIfam" id="NF047658">
    <property type="entry name" value="HYC_CC_PP"/>
    <property type="match status" value="1"/>
</dbReference>
<proteinExistence type="predicted"/>
<dbReference type="EMBL" id="CP040749">
    <property type="protein sequence ID" value="QCX37829.1"/>
    <property type="molecule type" value="Genomic_DNA"/>
</dbReference>
<dbReference type="OrthoDB" id="1493875at2"/>
<evidence type="ECO:0000313" key="2">
    <source>
        <dbReference type="Proteomes" id="UP000306229"/>
    </source>
</evidence>
<reference evidence="1 2" key="1">
    <citation type="submission" date="2019-05" db="EMBL/GenBank/DDBJ databases">
        <title>Algicella ahnfeltiae gen. nov., sp. nov., a novel marine bacterium of the family Flavobacteriaceae isolated from a red alga.</title>
        <authorList>
            <person name="Nedashkovskaya O.I."/>
            <person name="Kukhlevskiy A.D."/>
            <person name="Kim S.-G."/>
            <person name="Zhukova N.V."/>
            <person name="Mikhailov V.V."/>
        </authorList>
    </citation>
    <scope>NUCLEOTIDE SEQUENCE [LARGE SCALE GENOMIC DNA]</scope>
    <source>
        <strain evidence="1 2">10Alg115</strain>
    </source>
</reference>
<name>A0A5B7TM34_9FLAO</name>
<sequence>MKKSILKISSLFMAVILLFSTLSFTVQKHICAGEVADVALFGNLESCIMHDAKKDINLSSFEKESCCHDNAQFIKGSNAELKTSKTSQDDFTVLTAVFLYTYFNSYESIDKNSNDFKEYLPPIVTKDIPVLYESFLI</sequence>
<evidence type="ECO:0000313" key="1">
    <source>
        <dbReference type="EMBL" id="QCX37829.1"/>
    </source>
</evidence>
<organism evidence="1 2">
    <name type="scientific">Aureibaculum algae</name>
    <dbReference type="NCBI Taxonomy" id="2584122"/>
    <lineage>
        <taxon>Bacteria</taxon>
        <taxon>Pseudomonadati</taxon>
        <taxon>Bacteroidota</taxon>
        <taxon>Flavobacteriia</taxon>
        <taxon>Flavobacteriales</taxon>
        <taxon>Flavobacteriaceae</taxon>
        <taxon>Aureibaculum</taxon>
    </lineage>
</organism>
<dbReference type="Proteomes" id="UP000306229">
    <property type="component" value="Chromosome"/>
</dbReference>
<keyword evidence="2" id="KW-1185">Reference proteome</keyword>
<dbReference type="KEGG" id="fbe:FF125_05025"/>
<dbReference type="AlphaFoldDB" id="A0A5B7TM34"/>
<dbReference type="InterPro" id="IPR058060">
    <property type="entry name" value="HYC_CC_PP"/>
</dbReference>
<gene>
    <name evidence="1" type="ORF">FF125_05025</name>
</gene>
<protein>
    <recommendedName>
        <fullName evidence="3">Secreted protein</fullName>
    </recommendedName>
</protein>
<evidence type="ECO:0008006" key="3">
    <source>
        <dbReference type="Google" id="ProtNLM"/>
    </source>
</evidence>
<accession>A0A5B7TM34</accession>
<dbReference type="RefSeq" id="WP_138948752.1">
    <property type="nucleotide sequence ID" value="NZ_CP040749.1"/>
</dbReference>
<dbReference type="InterPro" id="IPR058512">
    <property type="entry name" value="DUF8199"/>
</dbReference>